<dbReference type="InterPro" id="IPR003509">
    <property type="entry name" value="UPF0102_YraN-like"/>
</dbReference>
<sequence>MAQGDTVTARSAAKRQRGRMAYHAGIAAENRIAQDYERRGFAIARRRWRGRAGEIDLILRDGAALIFVEVKQSRSFARAAESLSSRQMQRIYRSAEEFLAGEPAGSLTEVRFDVALVDGQGATEIIENAFGHG</sequence>
<organism evidence="3 4">
    <name type="scientific">Sulfitobacter indolifex HEL-45</name>
    <dbReference type="NCBI Taxonomy" id="391624"/>
    <lineage>
        <taxon>Bacteria</taxon>
        <taxon>Pseudomonadati</taxon>
        <taxon>Pseudomonadota</taxon>
        <taxon>Alphaproteobacteria</taxon>
        <taxon>Rhodobacterales</taxon>
        <taxon>Roseobacteraceae</taxon>
        <taxon>Sulfitobacter</taxon>
    </lineage>
</organism>
<evidence type="ECO:0000313" key="4">
    <source>
        <dbReference type="Proteomes" id="UP000003257"/>
    </source>
</evidence>
<dbReference type="Gene3D" id="3.40.1350.10">
    <property type="match status" value="1"/>
</dbReference>
<proteinExistence type="inferred from homology"/>
<dbReference type="EMBL" id="ABID01000001">
    <property type="protein sequence ID" value="EDQ05926.1"/>
    <property type="molecule type" value="Genomic_DNA"/>
</dbReference>
<gene>
    <name evidence="3" type="ORF">OIHEL45_03910</name>
</gene>
<dbReference type="PANTHER" id="PTHR34039">
    <property type="entry name" value="UPF0102 PROTEIN YRAN"/>
    <property type="match status" value="1"/>
</dbReference>
<evidence type="ECO:0000256" key="1">
    <source>
        <dbReference type="ARBA" id="ARBA00006738"/>
    </source>
</evidence>
<keyword evidence="4" id="KW-1185">Reference proteome</keyword>
<dbReference type="PANTHER" id="PTHR34039:SF1">
    <property type="entry name" value="UPF0102 PROTEIN YRAN"/>
    <property type="match status" value="1"/>
</dbReference>
<name>A0ABM9X944_9RHOB</name>
<dbReference type="Pfam" id="PF02021">
    <property type="entry name" value="UPF0102"/>
    <property type="match status" value="1"/>
</dbReference>
<accession>A0ABM9X944</accession>
<dbReference type="HAMAP" id="MF_00048">
    <property type="entry name" value="UPF0102"/>
    <property type="match status" value="1"/>
</dbReference>
<dbReference type="Proteomes" id="UP000003257">
    <property type="component" value="Unassembled WGS sequence"/>
</dbReference>
<comment type="caution">
    <text evidence="3">The sequence shown here is derived from an EMBL/GenBank/DDBJ whole genome shotgun (WGS) entry which is preliminary data.</text>
</comment>
<reference evidence="3 4" key="1">
    <citation type="submission" date="2007-11" db="EMBL/GenBank/DDBJ databases">
        <authorList>
            <person name="Wagner-Dobler I."/>
            <person name="Ferriera S."/>
            <person name="Johnson J."/>
            <person name="Kravitz S."/>
            <person name="Beeson K."/>
            <person name="Sutton G."/>
            <person name="Rogers Y.-H."/>
            <person name="Friedman R."/>
            <person name="Frazier M."/>
            <person name="Venter J.C."/>
        </authorList>
    </citation>
    <scope>NUCLEOTIDE SEQUENCE [LARGE SCALE GENOMIC DNA]</scope>
    <source>
        <strain evidence="3 4">HEL-45</strain>
    </source>
</reference>
<protein>
    <recommendedName>
        <fullName evidence="2">UPF0102 protein OIHEL45_03910</fullName>
    </recommendedName>
</protein>
<evidence type="ECO:0000256" key="2">
    <source>
        <dbReference type="HAMAP-Rule" id="MF_00048"/>
    </source>
</evidence>
<dbReference type="InterPro" id="IPR011335">
    <property type="entry name" value="Restrct_endonuc-II-like"/>
</dbReference>
<comment type="similarity">
    <text evidence="1 2">Belongs to the UPF0102 family.</text>
</comment>
<dbReference type="SUPFAM" id="SSF52980">
    <property type="entry name" value="Restriction endonuclease-like"/>
    <property type="match status" value="1"/>
</dbReference>
<evidence type="ECO:0000313" key="3">
    <source>
        <dbReference type="EMBL" id="EDQ05926.1"/>
    </source>
</evidence>
<dbReference type="InterPro" id="IPR011856">
    <property type="entry name" value="tRNA_endonuc-like_dom_sf"/>
</dbReference>